<comment type="caution">
    <text evidence="2">The sequence shown here is derived from an EMBL/GenBank/DDBJ whole genome shotgun (WGS) entry which is preliminary data.</text>
</comment>
<feature type="compositionally biased region" description="Basic and acidic residues" evidence="1">
    <location>
        <begin position="1"/>
        <end position="10"/>
    </location>
</feature>
<protein>
    <submittedName>
        <fullName evidence="2">Uncharacterized protein</fullName>
    </submittedName>
</protein>
<reference evidence="2 3" key="1">
    <citation type="submission" date="2017-12" db="EMBL/GenBank/DDBJ databases">
        <title>Gene loss provides genomic basis for host adaptation in cereal stripe rust fungi.</title>
        <authorList>
            <person name="Xia C."/>
        </authorList>
    </citation>
    <scope>NUCLEOTIDE SEQUENCE [LARGE SCALE GENOMIC DNA]</scope>
    <source>
        <strain evidence="2 3">93TX-2</strain>
    </source>
</reference>
<accession>A0A2S4UIB6</accession>
<evidence type="ECO:0000256" key="1">
    <source>
        <dbReference type="SAM" id="MobiDB-lite"/>
    </source>
</evidence>
<name>A0A2S4UIB6_9BASI</name>
<dbReference type="VEuPathDB" id="FungiDB:PSHT_14824"/>
<evidence type="ECO:0000313" key="2">
    <source>
        <dbReference type="EMBL" id="POV97000.1"/>
    </source>
</evidence>
<gene>
    <name evidence="2" type="ORF">PSHT_14824</name>
</gene>
<proteinExistence type="predicted"/>
<reference evidence="3" key="3">
    <citation type="journal article" date="2018" name="Mol. Plant Microbe Interact.">
        <title>Genome sequence resources for the wheat stripe rust pathogen (Puccinia striiformis f. sp. tritici) and the barley stripe rust pathogen (Puccinia striiformis f. sp. hordei).</title>
        <authorList>
            <person name="Xia C."/>
            <person name="Wang M."/>
            <person name="Yin C."/>
            <person name="Cornejo O.E."/>
            <person name="Hulbert S.H."/>
            <person name="Chen X."/>
        </authorList>
    </citation>
    <scope>NUCLEOTIDE SEQUENCE [LARGE SCALE GENOMIC DNA]</scope>
    <source>
        <strain evidence="3">93TX-2</strain>
    </source>
</reference>
<organism evidence="2 3">
    <name type="scientific">Puccinia striiformis</name>
    <dbReference type="NCBI Taxonomy" id="27350"/>
    <lineage>
        <taxon>Eukaryota</taxon>
        <taxon>Fungi</taxon>
        <taxon>Dikarya</taxon>
        <taxon>Basidiomycota</taxon>
        <taxon>Pucciniomycotina</taxon>
        <taxon>Pucciniomycetes</taxon>
        <taxon>Pucciniales</taxon>
        <taxon>Pucciniaceae</taxon>
        <taxon>Puccinia</taxon>
    </lineage>
</organism>
<dbReference type="EMBL" id="PKSM01000349">
    <property type="protein sequence ID" value="POV97000.1"/>
    <property type="molecule type" value="Genomic_DNA"/>
</dbReference>
<feature type="compositionally biased region" description="Polar residues" evidence="1">
    <location>
        <begin position="31"/>
        <end position="43"/>
    </location>
</feature>
<reference evidence="3" key="2">
    <citation type="journal article" date="2018" name="BMC Genomics">
        <title>Genomic insights into host adaptation between the wheat stripe rust pathogen (Puccinia striiformis f. sp. tritici) and the barley stripe rust pathogen (Puccinia striiformis f. sp. hordei).</title>
        <authorList>
            <person name="Xia C."/>
            <person name="Wang M."/>
            <person name="Yin C."/>
            <person name="Cornejo O.E."/>
            <person name="Hulbert S.H."/>
            <person name="Chen X."/>
        </authorList>
    </citation>
    <scope>NUCLEOTIDE SEQUENCE [LARGE SCALE GENOMIC DNA]</scope>
    <source>
        <strain evidence="3">93TX-2</strain>
    </source>
</reference>
<dbReference type="Proteomes" id="UP000238274">
    <property type="component" value="Unassembled WGS sequence"/>
</dbReference>
<evidence type="ECO:0000313" key="3">
    <source>
        <dbReference type="Proteomes" id="UP000238274"/>
    </source>
</evidence>
<keyword evidence="3" id="KW-1185">Reference proteome</keyword>
<dbReference type="AlphaFoldDB" id="A0A2S4UIB6"/>
<sequence>MSSPHVDRPRSLKHPLKRDWPRHNLHPPTITPSLNSSSVTTFVTDPPPQRPPKRPKITSISGQNRSMLPIVLEGYSPQ</sequence>
<feature type="region of interest" description="Disordered" evidence="1">
    <location>
        <begin position="1"/>
        <end position="78"/>
    </location>
</feature>